<evidence type="ECO:0000256" key="2">
    <source>
        <dbReference type="SAM" id="SignalP"/>
    </source>
</evidence>
<dbReference type="GeneID" id="35596851"/>
<feature type="compositionally biased region" description="Low complexity" evidence="1">
    <location>
        <begin position="120"/>
        <end position="145"/>
    </location>
</feature>
<keyword evidence="4" id="KW-1185">Reference proteome</keyword>
<dbReference type="RefSeq" id="XP_023622675.1">
    <property type="nucleotide sequence ID" value="XM_023766907.1"/>
</dbReference>
<proteinExistence type="predicted"/>
<feature type="region of interest" description="Disordered" evidence="1">
    <location>
        <begin position="178"/>
        <end position="199"/>
    </location>
</feature>
<accession>A0A2D3V2P6</accession>
<gene>
    <name evidence="3" type="ORF">RCC_01613</name>
</gene>
<protein>
    <submittedName>
        <fullName evidence="3">Uncharacterized protein</fullName>
    </submittedName>
</protein>
<evidence type="ECO:0000256" key="1">
    <source>
        <dbReference type="SAM" id="MobiDB-lite"/>
    </source>
</evidence>
<feature type="signal peptide" evidence="2">
    <location>
        <begin position="1"/>
        <end position="21"/>
    </location>
</feature>
<organism evidence="3 4">
    <name type="scientific">Ramularia collo-cygni</name>
    <dbReference type="NCBI Taxonomy" id="112498"/>
    <lineage>
        <taxon>Eukaryota</taxon>
        <taxon>Fungi</taxon>
        <taxon>Dikarya</taxon>
        <taxon>Ascomycota</taxon>
        <taxon>Pezizomycotina</taxon>
        <taxon>Dothideomycetes</taxon>
        <taxon>Dothideomycetidae</taxon>
        <taxon>Mycosphaerellales</taxon>
        <taxon>Mycosphaerellaceae</taxon>
        <taxon>Ramularia</taxon>
    </lineage>
</organism>
<evidence type="ECO:0000313" key="4">
    <source>
        <dbReference type="Proteomes" id="UP000225277"/>
    </source>
</evidence>
<dbReference type="STRING" id="112498.A0A2D3V2P6"/>
<name>A0A2D3V2P6_9PEZI</name>
<feature type="region of interest" description="Disordered" evidence="1">
    <location>
        <begin position="268"/>
        <end position="295"/>
    </location>
</feature>
<keyword evidence="2" id="KW-0732">Signal</keyword>
<evidence type="ECO:0000313" key="3">
    <source>
        <dbReference type="EMBL" id="CZT15779.1"/>
    </source>
</evidence>
<dbReference type="EMBL" id="FJUY01000002">
    <property type="protein sequence ID" value="CZT15779.1"/>
    <property type="molecule type" value="Genomic_DNA"/>
</dbReference>
<feature type="chain" id="PRO_5013904707" evidence="2">
    <location>
        <begin position="22"/>
        <end position="295"/>
    </location>
</feature>
<feature type="region of interest" description="Disordered" evidence="1">
    <location>
        <begin position="120"/>
        <end position="146"/>
    </location>
</feature>
<dbReference type="AlphaFoldDB" id="A0A2D3V2P6"/>
<dbReference type="Proteomes" id="UP000225277">
    <property type="component" value="Unassembled WGS sequence"/>
</dbReference>
<sequence length="295" mass="30570">MLNAPSSLALVTAFLALGARALPKPHPAATYQVVDVGGPTASTSAAAVIYETVAITKSSKPKTVTKASLTVTVTPKASINTTMPYSATASSTSIAKQDSIETPAIYSTSVENSPLSTISLPSSTWAPPKSTSPTSAAASRTTSSTRVAVYGQKTTSTWSTQRAVTTSVASYAPSTATSWTKPASEANSQPTSTWTPIPASTWTPIPASVWLPSPTSVWKPSPTLATNTVFETMYVGPSVYSPPVPVKSSFPTYAVPWNATRHSWEATPYSSHGPTEVGPAGARPTGALKVPHLAM</sequence>
<reference evidence="3 4" key="1">
    <citation type="submission" date="2016-03" db="EMBL/GenBank/DDBJ databases">
        <authorList>
            <person name="Ploux O."/>
        </authorList>
    </citation>
    <scope>NUCLEOTIDE SEQUENCE [LARGE SCALE GENOMIC DNA]</scope>
    <source>
        <strain evidence="3 4">URUG2</strain>
    </source>
</reference>
<dbReference type="OrthoDB" id="3649132at2759"/>